<gene>
    <name evidence="5 8" type="primary">hutG</name>
    <name evidence="8" type="ORF">RT717_19290</name>
</gene>
<name>A0ABZ0ILA7_9BACT</name>
<feature type="binding site" evidence="5">
    <location>
        <position position="249"/>
    </location>
    <ligand>
        <name>Mn(2+)</name>
        <dbReference type="ChEBI" id="CHEBI:29035"/>
        <label>1</label>
    </ligand>
</feature>
<comment type="pathway">
    <text evidence="5">Amino-acid degradation; L-histidine degradation into L-glutamate; L-glutamate from N-formimidoyl-L-glutamate (hydrolase route): step 1/1.</text>
</comment>
<dbReference type="RefSeq" id="WP_317487990.1">
    <property type="nucleotide sequence ID" value="NZ_CP136051.1"/>
</dbReference>
<evidence type="ECO:0000256" key="1">
    <source>
        <dbReference type="ARBA" id="ARBA00022723"/>
    </source>
</evidence>
<evidence type="ECO:0000256" key="2">
    <source>
        <dbReference type="ARBA" id="ARBA00022801"/>
    </source>
</evidence>
<comment type="cofactor">
    <cofactor evidence="5">
        <name>Mn(2+)</name>
        <dbReference type="ChEBI" id="CHEBI:29035"/>
    </cofactor>
    <text evidence="5">Binds 2 manganese ions per subunit.</text>
</comment>
<feature type="binding site" evidence="5">
    <location>
        <position position="157"/>
    </location>
    <ligand>
        <name>Mn(2+)</name>
        <dbReference type="ChEBI" id="CHEBI:29035"/>
        <label>1</label>
    </ligand>
</feature>
<comment type="catalytic activity">
    <reaction evidence="5">
        <text>N-formimidoyl-L-glutamate + H2O = formamide + L-glutamate</text>
        <dbReference type="Rhea" id="RHEA:22492"/>
        <dbReference type="ChEBI" id="CHEBI:15377"/>
        <dbReference type="ChEBI" id="CHEBI:16397"/>
        <dbReference type="ChEBI" id="CHEBI:29985"/>
        <dbReference type="ChEBI" id="CHEBI:58928"/>
        <dbReference type="EC" id="3.5.3.8"/>
    </reaction>
</comment>
<dbReference type="PRINTS" id="PR00116">
    <property type="entry name" value="ARGINASE"/>
</dbReference>
<dbReference type="PROSITE" id="PS51409">
    <property type="entry name" value="ARGINASE_2"/>
    <property type="match status" value="1"/>
</dbReference>
<dbReference type="PANTHER" id="PTHR11358:SF35">
    <property type="entry name" value="FORMIMIDOYLGLUTAMASE"/>
    <property type="match status" value="1"/>
</dbReference>
<dbReference type="PIRSF" id="PIRSF036979">
    <property type="entry name" value="Arginase"/>
    <property type="match status" value="1"/>
</dbReference>
<dbReference type="PANTHER" id="PTHR11358">
    <property type="entry name" value="ARGINASE/AGMATINASE"/>
    <property type="match status" value="1"/>
</dbReference>
<feature type="binding site" evidence="5">
    <location>
        <position position="157"/>
    </location>
    <ligand>
        <name>Mn(2+)</name>
        <dbReference type="ChEBI" id="CHEBI:29035"/>
        <label>2</label>
    </ligand>
</feature>
<proteinExistence type="inferred from homology"/>
<keyword evidence="4 5" id="KW-0464">Manganese</keyword>
<accession>A0ABZ0ILA7</accession>
<dbReference type="InterPro" id="IPR023696">
    <property type="entry name" value="Ureohydrolase_dom_sf"/>
</dbReference>
<dbReference type="NCBIfam" id="TIGR01227">
    <property type="entry name" value="hutG"/>
    <property type="match status" value="1"/>
</dbReference>
<dbReference type="Proteomes" id="UP001302349">
    <property type="component" value="Chromosome"/>
</dbReference>
<dbReference type="Gene3D" id="3.40.800.10">
    <property type="entry name" value="Ureohydrolase domain"/>
    <property type="match status" value="1"/>
</dbReference>
<dbReference type="GO" id="GO:0050415">
    <property type="term" value="F:formimidoylglutamase activity"/>
    <property type="evidence" value="ECO:0007669"/>
    <property type="project" value="UniProtKB-EC"/>
</dbReference>
<dbReference type="CDD" id="cd09988">
    <property type="entry name" value="Formimidoylglutamase"/>
    <property type="match status" value="1"/>
</dbReference>
<evidence type="ECO:0000313" key="8">
    <source>
        <dbReference type="EMBL" id="WOK05228.1"/>
    </source>
</evidence>
<dbReference type="SUPFAM" id="SSF52768">
    <property type="entry name" value="Arginase/deacetylase"/>
    <property type="match status" value="1"/>
</dbReference>
<evidence type="ECO:0000256" key="3">
    <source>
        <dbReference type="ARBA" id="ARBA00022808"/>
    </source>
</evidence>
<dbReference type="EMBL" id="CP136051">
    <property type="protein sequence ID" value="WOK05228.1"/>
    <property type="molecule type" value="Genomic_DNA"/>
</dbReference>
<feature type="binding site" evidence="5">
    <location>
        <position position="161"/>
    </location>
    <ligand>
        <name>Mn(2+)</name>
        <dbReference type="ChEBI" id="CHEBI:29035"/>
        <label>1</label>
    </ligand>
</feature>
<feature type="binding site" evidence="5">
    <location>
        <position position="159"/>
    </location>
    <ligand>
        <name>Mn(2+)</name>
        <dbReference type="ChEBI" id="CHEBI:29035"/>
        <label>2</label>
    </ligand>
</feature>
<feature type="binding site" evidence="5">
    <location>
        <position position="251"/>
    </location>
    <ligand>
        <name>Mn(2+)</name>
        <dbReference type="ChEBI" id="CHEBI:29035"/>
        <label>2</label>
    </ligand>
</feature>
<reference evidence="8 9" key="1">
    <citation type="journal article" date="2023" name="Microbiol. Resour. Announc.">
        <title>Complete Genome Sequence of Imperialibacter roseus strain P4T.</title>
        <authorList>
            <person name="Tizabi D.R."/>
            <person name="Bachvaroff T."/>
            <person name="Hill R.T."/>
        </authorList>
    </citation>
    <scope>NUCLEOTIDE SEQUENCE [LARGE SCALE GENOMIC DNA]</scope>
    <source>
        <strain evidence="8 9">P4T</strain>
    </source>
</reference>
<evidence type="ECO:0000256" key="4">
    <source>
        <dbReference type="ARBA" id="ARBA00023211"/>
    </source>
</evidence>
<evidence type="ECO:0000256" key="7">
    <source>
        <dbReference type="PROSITE-ProRule" id="PRU00742"/>
    </source>
</evidence>
<feature type="binding site" evidence="5">
    <location>
        <position position="132"/>
    </location>
    <ligand>
        <name>Mn(2+)</name>
        <dbReference type="ChEBI" id="CHEBI:29035"/>
        <label>1</label>
    </ligand>
</feature>
<dbReference type="HAMAP" id="MF_00737">
    <property type="entry name" value="Formimidoylglutam"/>
    <property type="match status" value="1"/>
</dbReference>
<sequence length="324" mass="35609">MYRSPDRNIWRGRTDKYDGPDGARWHHVIQMLDLSRPIASAAGERKFALLGFCSDEGVRKNFGRRGASEGPYVIRKMAANLPWHGQSSVSLFDAGDVLCPNANLETVQRLLGQKVATLLDTGYFPILLGGGHEIAYGHFLGAFAHCPDKKIGIINLDAHFDLRNDPHAPTSGTPFLQIANFLAQEGKPFDYMCLGIQPSGNTTALYKTAHRKKVKYLEAGTLFQLSTAEIEKVIHKFTKPLDHIYLTICLDVMDGAFAPGVSAPAVMGLAPQQVAELLRIIMGTGKVLTCDIAEMNPAFDQDNRTAKLAANLVFRIMSELKPTK</sequence>
<keyword evidence="3 5" id="KW-0369">Histidine metabolism</keyword>
<organism evidence="8 9">
    <name type="scientific">Imperialibacter roseus</name>
    <dbReference type="NCBI Taxonomy" id="1324217"/>
    <lineage>
        <taxon>Bacteria</taxon>
        <taxon>Pseudomonadati</taxon>
        <taxon>Bacteroidota</taxon>
        <taxon>Cytophagia</taxon>
        <taxon>Cytophagales</taxon>
        <taxon>Flammeovirgaceae</taxon>
        <taxon>Imperialibacter</taxon>
    </lineage>
</organism>
<dbReference type="Pfam" id="PF00491">
    <property type="entry name" value="Arginase"/>
    <property type="match status" value="1"/>
</dbReference>
<dbReference type="EC" id="3.5.3.8" evidence="5 6"/>
<dbReference type="InterPro" id="IPR005923">
    <property type="entry name" value="HutG"/>
</dbReference>
<keyword evidence="9" id="KW-1185">Reference proteome</keyword>
<keyword evidence="1 5" id="KW-0479">Metal-binding</keyword>
<keyword evidence="2 5" id="KW-0378">Hydrolase</keyword>
<protein>
    <recommendedName>
        <fullName evidence="5 6">Formimidoylglutamase</fullName>
        <ecNumber evidence="5 6">3.5.3.8</ecNumber>
    </recommendedName>
    <alternativeName>
        <fullName evidence="5">Formiminoglutamase</fullName>
    </alternativeName>
    <alternativeName>
        <fullName evidence="5">Formiminoglutamate hydrolase</fullName>
    </alternativeName>
</protein>
<evidence type="ECO:0000256" key="5">
    <source>
        <dbReference type="HAMAP-Rule" id="MF_00737"/>
    </source>
</evidence>
<comment type="similarity">
    <text evidence="5 7">Belongs to the arginase family.</text>
</comment>
<feature type="binding site" evidence="5">
    <location>
        <position position="249"/>
    </location>
    <ligand>
        <name>Mn(2+)</name>
        <dbReference type="ChEBI" id="CHEBI:29035"/>
        <label>2</label>
    </ligand>
</feature>
<evidence type="ECO:0000313" key="9">
    <source>
        <dbReference type="Proteomes" id="UP001302349"/>
    </source>
</evidence>
<dbReference type="InterPro" id="IPR006035">
    <property type="entry name" value="Ureohydrolase"/>
</dbReference>
<comment type="function">
    <text evidence="5">Catalyzes the conversion of N-formimidoyl-L-glutamate to L-glutamate and formamide.</text>
</comment>
<evidence type="ECO:0000256" key="6">
    <source>
        <dbReference type="NCBIfam" id="TIGR01227"/>
    </source>
</evidence>